<dbReference type="FunFam" id="3.40.50.980:FF:000001">
    <property type="entry name" value="Non-ribosomal peptide synthetase"/>
    <property type="match status" value="4"/>
</dbReference>
<dbReference type="CDD" id="cd19540">
    <property type="entry name" value="LCL_NRPS-like"/>
    <property type="match status" value="2"/>
</dbReference>
<dbReference type="CDD" id="cd19543">
    <property type="entry name" value="DCL_NRPS"/>
    <property type="match status" value="1"/>
</dbReference>
<feature type="domain" description="Carrier" evidence="8">
    <location>
        <begin position="1560"/>
        <end position="1634"/>
    </location>
</feature>
<dbReference type="SMART" id="SM01294">
    <property type="entry name" value="PKS_PP_betabranch"/>
    <property type="match status" value="1"/>
</dbReference>
<dbReference type="InterPro" id="IPR000873">
    <property type="entry name" value="AMP-dep_synth/lig_dom"/>
</dbReference>
<proteinExistence type="inferred from homology"/>
<dbReference type="PROSITE" id="PS00455">
    <property type="entry name" value="AMP_BINDING"/>
    <property type="match status" value="4"/>
</dbReference>
<evidence type="ECO:0000256" key="5">
    <source>
        <dbReference type="ARBA" id="ARBA00022737"/>
    </source>
</evidence>
<dbReference type="InterPro" id="IPR001242">
    <property type="entry name" value="Condensation_dom"/>
</dbReference>
<dbReference type="Pfam" id="PF13193">
    <property type="entry name" value="AMP-binding_C"/>
    <property type="match status" value="3"/>
</dbReference>
<dbReference type="InterPro" id="IPR036736">
    <property type="entry name" value="ACP-like_sf"/>
</dbReference>
<dbReference type="FunFam" id="3.30.559.10:FF:000012">
    <property type="entry name" value="Non-ribosomal peptide synthetase"/>
    <property type="match status" value="1"/>
</dbReference>
<dbReference type="GO" id="GO:0003824">
    <property type="term" value="F:catalytic activity"/>
    <property type="evidence" value="ECO:0007669"/>
    <property type="project" value="InterPro"/>
</dbReference>
<dbReference type="Pfam" id="PF00975">
    <property type="entry name" value="Thioesterase"/>
    <property type="match status" value="1"/>
</dbReference>
<evidence type="ECO:0000256" key="3">
    <source>
        <dbReference type="ARBA" id="ARBA00022450"/>
    </source>
</evidence>
<dbReference type="InterPro" id="IPR013217">
    <property type="entry name" value="Methyltransf_12"/>
</dbReference>
<keyword evidence="4" id="KW-0597">Phosphoprotein</keyword>
<dbReference type="InterPro" id="IPR029058">
    <property type="entry name" value="AB_hydrolase_fold"/>
</dbReference>
<dbReference type="Gene3D" id="3.40.50.150">
    <property type="entry name" value="Vaccinia Virus protein VP39"/>
    <property type="match status" value="1"/>
</dbReference>
<evidence type="ECO:0000259" key="8">
    <source>
        <dbReference type="PROSITE" id="PS50075"/>
    </source>
</evidence>
<dbReference type="InterPro" id="IPR029063">
    <property type="entry name" value="SAM-dependent_MTases_sf"/>
</dbReference>
<dbReference type="GO" id="GO:0043041">
    <property type="term" value="P:amino acid activation for nonribosomal peptide biosynthetic process"/>
    <property type="evidence" value="ECO:0007669"/>
    <property type="project" value="TreeGrafter"/>
</dbReference>
<dbReference type="EMBL" id="MIHC01000013">
    <property type="protein sequence ID" value="ODR07215.1"/>
    <property type="molecule type" value="Genomic_DNA"/>
</dbReference>
<dbReference type="InterPro" id="IPR023213">
    <property type="entry name" value="CAT-like_dom_sf"/>
</dbReference>
<dbReference type="NCBIfam" id="NF003417">
    <property type="entry name" value="PRK04813.1"/>
    <property type="match status" value="5"/>
</dbReference>
<dbReference type="Gene3D" id="3.30.559.10">
    <property type="entry name" value="Chloramphenicol acetyltransferase-like domain"/>
    <property type="match status" value="4"/>
</dbReference>
<comment type="similarity">
    <text evidence="2">Belongs to the ATP-dependent AMP-binding enzyme family.</text>
</comment>
<dbReference type="Gene3D" id="3.40.50.12780">
    <property type="entry name" value="N-terminal domain of ligase-like"/>
    <property type="match status" value="4"/>
</dbReference>
<dbReference type="NCBIfam" id="TIGR01733">
    <property type="entry name" value="AA-adenyl-dom"/>
    <property type="match status" value="4"/>
</dbReference>
<dbReference type="Gene3D" id="3.30.559.30">
    <property type="entry name" value="Nonribosomal peptide synthetase, condensation domain"/>
    <property type="match status" value="4"/>
</dbReference>
<dbReference type="GO" id="GO:0008610">
    <property type="term" value="P:lipid biosynthetic process"/>
    <property type="evidence" value="ECO:0007669"/>
    <property type="project" value="UniProtKB-ARBA"/>
</dbReference>
<evidence type="ECO:0000256" key="6">
    <source>
        <dbReference type="ARBA" id="ARBA00023194"/>
    </source>
</evidence>
<dbReference type="SUPFAM" id="SSF56801">
    <property type="entry name" value="Acetyl-CoA synthetase-like"/>
    <property type="match status" value="4"/>
</dbReference>
<dbReference type="Pfam" id="PF00501">
    <property type="entry name" value="AMP-binding"/>
    <property type="match status" value="4"/>
</dbReference>
<dbReference type="PANTHER" id="PTHR45527">
    <property type="entry name" value="NONRIBOSOMAL PEPTIDE SYNTHETASE"/>
    <property type="match status" value="1"/>
</dbReference>
<dbReference type="PANTHER" id="PTHR45527:SF1">
    <property type="entry name" value="FATTY ACID SYNTHASE"/>
    <property type="match status" value="1"/>
</dbReference>
<feature type="domain" description="Carrier" evidence="8">
    <location>
        <begin position="3039"/>
        <end position="3114"/>
    </location>
</feature>
<dbReference type="Gene3D" id="1.10.1200.10">
    <property type="entry name" value="ACP-like"/>
    <property type="match status" value="3"/>
</dbReference>
<name>A0A1E3SYK5_9MYCO</name>
<dbReference type="Pfam" id="PF00550">
    <property type="entry name" value="PP-binding"/>
    <property type="match status" value="4"/>
</dbReference>
<dbReference type="InterPro" id="IPR010071">
    <property type="entry name" value="AA_adenyl_dom"/>
</dbReference>
<dbReference type="GO" id="GO:0005829">
    <property type="term" value="C:cytosol"/>
    <property type="evidence" value="ECO:0007669"/>
    <property type="project" value="TreeGrafter"/>
</dbReference>
<dbReference type="NCBIfam" id="TIGR01720">
    <property type="entry name" value="NRPS-para261"/>
    <property type="match status" value="1"/>
</dbReference>
<dbReference type="Gene3D" id="3.30.300.30">
    <property type="match status" value="5"/>
</dbReference>
<dbReference type="InterPro" id="IPR020806">
    <property type="entry name" value="PKS_PP-bd"/>
</dbReference>
<reference evidence="10" key="1">
    <citation type="submission" date="2016-09" db="EMBL/GenBank/DDBJ databases">
        <authorList>
            <person name="Greninger A.L."/>
            <person name="Jerome K.R."/>
            <person name="Mcnair B."/>
            <person name="Wallis C."/>
            <person name="Fang F."/>
        </authorList>
    </citation>
    <scope>NUCLEOTIDE SEQUENCE [LARGE SCALE GENOMIC DNA]</scope>
    <source>
        <strain evidence="10">BC1_M4</strain>
    </source>
</reference>
<dbReference type="CDD" id="cd05930">
    <property type="entry name" value="A_NRPS"/>
    <property type="match status" value="1"/>
</dbReference>
<keyword evidence="10" id="KW-1185">Reference proteome</keyword>
<evidence type="ECO:0000256" key="1">
    <source>
        <dbReference type="ARBA" id="ARBA00001957"/>
    </source>
</evidence>
<dbReference type="Pfam" id="PF08242">
    <property type="entry name" value="Methyltransf_12"/>
    <property type="match status" value="1"/>
</dbReference>
<dbReference type="Proteomes" id="UP000094224">
    <property type="component" value="Unassembled WGS sequence"/>
</dbReference>
<dbReference type="FunFam" id="1.10.1200.10:FF:000005">
    <property type="entry name" value="Nonribosomal peptide synthetase 1"/>
    <property type="match status" value="3"/>
</dbReference>
<feature type="region of interest" description="Disordered" evidence="7">
    <location>
        <begin position="4782"/>
        <end position="4801"/>
    </location>
</feature>
<dbReference type="UniPathway" id="UPA00011"/>
<dbReference type="FunFam" id="2.30.38.10:FF:000001">
    <property type="entry name" value="Non-ribosomal peptide synthetase PvdI"/>
    <property type="match status" value="4"/>
</dbReference>
<dbReference type="InterPro" id="IPR009081">
    <property type="entry name" value="PP-bd_ACP"/>
</dbReference>
<dbReference type="InterPro" id="IPR001031">
    <property type="entry name" value="Thioesterase"/>
</dbReference>
<evidence type="ECO:0000313" key="10">
    <source>
        <dbReference type="Proteomes" id="UP000094224"/>
    </source>
</evidence>
<comment type="caution">
    <text evidence="9">The sequence shown here is derived from an EMBL/GenBank/DDBJ whole genome shotgun (WGS) entry which is preliminary data.</text>
</comment>
<dbReference type="PROSITE" id="PS50075">
    <property type="entry name" value="CARRIER"/>
    <property type="match status" value="4"/>
</dbReference>
<dbReference type="InterPro" id="IPR025110">
    <property type="entry name" value="AMP-bd_C"/>
</dbReference>
<sequence length="4856" mass="520729">MWLAGVGRWGLLGEPVSVGVSVPELFGVQVSRVGDAVAVCGVGGSLTYRELEEAAGRVAAVLAGRGVGPGQVVALLFSRSVEAVVAMLGVLKTGAGYVAIDPGYPQGRIEFILADAAPVVAVSTATLAGRLAGHAVTVVDIAEAMAAECWADTGCAGRVCADDLAYLIYTSGTTGVPKGVAVTHRNLAHVAASTPAQLPAVQVWTQCHSYGFDFSVWEIWAALLGGGRLVIVSEEVTTSPPDFHDLLIAQGVTVLTQTPSAAALLDPHGLESVALLLGGETCPAEVVDHWAHQRVVINAYGPTETTIYATMSTPLHPGTGPAPIGAPVPTAAVFVLDPWLRPTPPGVTGELYVAGHGVACGYLNQPALTATRFLPCPYGPPATRMYRTGDLVRWRPDGQLDYLGRADEQLKIRGYRIEPAEIHTALTQLDGVDQAAIITHEDTPGHPRLIAYITGTADPTTIRTTLTHQLPPWMIPTTIITLDTLPLTINGKLDTHALPTPQHPTINQPPTTAIEEILTGIYAQILGHDHINTNDSFFDLGGDSLSAMRLIGAINSGLDAGLQVHTLFDAPTIAQLAPRIGTGRGWLEPLSATERPAVVPLSFAQTRLWFLDQLQGPSPVYNMAVALRLSGHLDADALAAALRDVIARHESLRTLIVAPEGTPQQLVLATDVAEFDWQTIDASDWSTTMLEAAIDVAARYTFDLAAEIPLRAALFRLADDEHVLVGVVHHIAADGLSVGPLVRDLGEAYAARVAGERPRWARLPVQYADYSLWQHAQFGRLDDPDSPIAAQLSYWQEALAGLPERLRLPTDRPYPPLADQRGASLTVQWPADLQQRVRALARNHDATSFMVVQAALAVLLTTVSASSDVAVGFPIAGRRDPALDPLIGFFVNTLVLRVDVAGDPTVTDLLTQVRRRSLAAFENQDVPFEVLVERLNPTRSLSHHPLVQVMLGWQSHYGDDPAAVLALGDVRVTPVPIDSHTARMDLAFSLVERWTQDGEPAGISGTVEYRTDVYDADNVRTLLRRFEHVLDAVTADPGRRISAITVVDADERARLDELGNRRALETEPAELSVPELFAEHAARAPEVAAVSFDARTLTYHELDVASNLLAHNLVACGVRAGHYVALLLERSAKAIVAMLAVLKSGAAYLAIDTTLPDARIGFLLDDAAPTAAITTAALRSRLDGRDLTILDIDDPAPDTAPEAALPAPSPDDIAYLVYTSGTTGTPKGVAVTHRNLAHLAASTPGALPARQVWTQCHSYAFDFSVWEIWAALLGGGRLVVVPESVTASPDDFHALLLAEGVNVLTQTPSAVAGLAPQRIPAPALLLGGEPCPPDVVDRWAPGRVVINAYGPSEATVYASMTAPLTPGVTVVPIGAPVTTAALFVLDRWLRPAPVGVTGELYIAGPGLACGYLGRSGLTSSRFVACPFGAPGTRMYRTGDLVRWRADGQLDYLGRADDQVKVRGHRIELGEIRSALLALDGVEHAAVLAREDHPGTTRLVGYITGTVDPAQARAALAERLPPYLVPSALVLLDSLPLTVNGKLDTRALPAPDYGNTEHYRAPAGELEETLATIYAQVLGLGRVGVDDSFFDLGGDSILSMQVVARAREAGVLCRPRDIFVEQTVARLARVVTIATDSDVVDGGIGPVQATPIMRWLQSVDGPIEQFNQTMVVQAPGAVTEAQALVVLQALLDRHAMLRLRVENDWAMRIPEPGAVDARDCMRTVEALDDDILDAARARLNPADGVVVSAVWAGSTRQLLLVIHHLAVDAVSWRILLEDLNIAWAQQRSGQPIALPAGGTSFARWSSLLAEHTHTVTDQLHTWARVLAVPRALPAPQPGDTYATAGQLTRQLQGETTQALLAEVPAAFHAGVQDILLIAFALACNELLAGGGAPLAIDIEGHGRHDDLSGRVDLSRTVGWFTTKYPVALSVGNLTWAQVAGGDPALGAVVKDAKEQLRALPDGLSYGLLRYLSPESGLTGDDPTIGFNYLGRLGGAAELSDDAWHIRPEAAALAARASALPIRLGHSVELNSVVMDTGTGPHLHAAWTWATSAVDHAHIDRLNRLWFDALTGICAHVQRGGGGLTPSDIAPTLLSQHQIDELSRQQSVADILPLTPLQQGLLFHADTMRNSGDDIYAMQLDITITGPLRPDRLRDAVRAVVGRHPNLVARFSRQFGQPVQIIPADPEAAWQYFEFGDGERQVDRVAAAERAAVCDLTVPPAFRAALIRVAEDHHRLVLTNHHIVLDGWSLPILAQEIFASYFGQRLPAAVPYRRFVDWLAERDVAAAQAAWCEEFEGFETPTLVGPPARMGLGRRGVQMSRVAARTTEALQQLARTHHTTVNTVLQVAWAQLLMWLTGRPDVAFGTAVSGRPTEVPGAEAMVGLLINTVPVRARCTPMTTTADLLEQLHRANHHTLEHQHLALAEIHRVTGHDQLFDTLFVFENYPIDTANLVGVDGLAIGKMAAREYNHYPLTLQAMPGAELGLRVEYNADVFATDSIETLIEQLHQVLLDMIAKPNRRLSSTPLLNPDEQTLVDELGNRRLLTRPAPAPLSIPELFAEHVHHDPDAVAVRYDGRAHTYRELDEGANRVAHLLADYGAGPGQVVALLFSRCAQAIVAMLGVLKAGAAYLAIDPAHPDARIGFMLADAAPVAALTSAGLRGRLDGYGVPAIDIDDPALNGQPATSPPPPTADDIAYLIYTSGTTGTPKGVAVTHGNLAHLAASEPHHLPLAQVWTQCHSYGFDFSVWEIWAALLGGARLVVVPESVTASPADFHTLLVDEGVTVLTQTPSAATILTPQGLDSVAVLLGGEACPADVVDRWADGRVVINAYGPTEVTVYASMSAPLTAGSGAAPIGAPVPTAALFVLDGWLRPVPIGVVGELYVAGAGVACGYLGRARLTAERFVACPFAERGARMYRTGDLVRWHPDGQLDYVGRADEQVKIRGYRVEPGEIQAALAAADGVTQAAVVTRDDGLGGTRVVGYVTGTADPAELRNRLADKLPGYLVPAAVVVLETLPLTTNGKLDTRALPAPDFGDTGNYRAPAGAVEEILAGIYARVLGLDHVGVDDSFFDLGGDSLSAMRLITAINSGLDTDLDVHCLFDAPTIARLAPRIATTTAGRRKPLVAGQRPALIPLSFAQSRLWFLYRFEGGVATYNMPTAFRIEGALDVAALAAALDDVVARHEALRTIFVDIDGVPYQEVLPAAPGLWRRGNDAVRSLPGAELLPELTALATYRFDLSAEIPIRAQIYSLSPEDHVVGIVVHHIAFDGWSLAPMARDIGEAYRARRRGGAPERAALSVQYIDYTLWQRAQFGDLADTDSPIAGQLAYWEGTLAGMPERLQLPTDRPYPLVADYHGSQVTLQWPAELQQRMREVAREHNATSFMVMQAALSVLLSTLTSSSDVAVGFPIAGRRDPALDELVGFFVNTLVLRVEVTGDPTFAELLAQVRRRSLAAYENQDVPFEVLVERINPTRSLTHHPLVQVMLAWQSVLGHSADAASGLDLDDVKVSQLTMDTRTARMDLVFHLAEHWSDASAPAGINGTVEYRTDVFDETTIRTVIDRLHRVLVAVTADPVRRLSSVNLLEADEVARLHDWGNRAVLDRSVPALGSIPGRWAAQVGRTPHRPAVTFAGLSMTYLEVDEDANRLAHLLVAHGAGPGRVAALLFTRSTEAIIAILAVLKTGAAYLAIDPAHPDARIGFMLADAQPVIAITTAALRDRLDGHNLPVVTVDDPRIAGYPGTALPMPSADDLAYLIYTSGTTGTPKGVAVPHRNVIALLGSLSGELGLEQVWTQAHSLAFDFSVWEIWGALLHGGRLVVVPESVARSAEDFHALLAAEGVGVLSRTPTAFYALQTADALQPALADRLQLQTVVFGGEALEPQRLRTWMQSHPQIPRLINMYGITEITVHASLRILTDDDVDSPVSPIGEPLAHLAFFVLDAWLRPVPLGVVGELYVAGAGVANGYARRPDLTATRFVACPFVDPGRPAERMYRTGDLVAWQADGQLRYVGRADEQVKIRGYRIELGEIDSALLACPQVTQAVTTVHHGDAGDHLIAYITLGDTTSDDQDAEIVEQWQGVYDELYHPTEQTPQFGMDFRGWNSSYTGAPIPLEEMLEWRAATVERIAALRPKRVLEVGAGSGLLLSQIAPLAEHYVATDMSAVAIDNLARALDRLQLPWRDRVQLLTRPAHMMAGLPRAYFDTVVVNSVVQYFPNAGYLTDLIDRAMELLAPGGALFIGDIRNHALQDAFQIGVALARTTTGDAAEIRQRVHRAIVSEPELLLAPEFFTAWADDRPDTAGADIQVKRGLADNELNRYRYDVVIHKSPAPVRSVAAATAWTWTECGGLLGLHARLAATRPAAVRVTEIPRAGLIAEVRIDKALADGRPLADALTQPAAAPDTVTPEQLHRLGANAGYQVAVTWGAEPGVLDAVFLTPAEAERALTDIYLPRATRGVHANNPNTNMEISAVRQRLSARLPEYMVPAQIMVLDEFPVTSSGKTDSKALPAPVFAATPFQAPQTETERVIAGIYAQVLGIERVGADDSFFDLGGDSLSAMRVIAAVNAALGVHLPVRTMFYAPSVRSLGEQLGAADSGSEVVPVDVLRQGTGTPLFCIHDGLGLSWSYRALGEHLDCPIIGINQVAQDGEAGDTSIRGMAANYADRIQARQPDGPYQILGWSFGAVVAHEVAVELQRRGRAVHSLILLDPVFTANKFAAKLTAKAAAKNPVLDGQTVAHVLRSNGVDLPAQSAGLLEFLVHSVKANQGRLAEHVPSVFDGDLVIFAAARTSSENGGGGRPKSRWRGRRTGRAARAQQRVWRPYVAGDIVTYSVDSTHLEMLTADALSGYAEHLRLFVAGAVAPHQP</sequence>
<dbReference type="SUPFAM" id="SSF47336">
    <property type="entry name" value="ACP-like"/>
    <property type="match status" value="4"/>
</dbReference>
<evidence type="ECO:0000313" key="9">
    <source>
        <dbReference type="EMBL" id="ODR07215.1"/>
    </source>
</evidence>
<keyword evidence="3" id="KW-0596">Phosphopantetheine</keyword>
<dbReference type="InterPro" id="IPR020845">
    <property type="entry name" value="AMP-binding_CS"/>
</dbReference>
<gene>
    <name evidence="9" type="ORF">BHQ21_09080</name>
</gene>
<dbReference type="FunFam" id="3.30.300.30:FF:000010">
    <property type="entry name" value="Enterobactin synthetase component F"/>
    <property type="match status" value="2"/>
</dbReference>
<dbReference type="SMART" id="SM00823">
    <property type="entry name" value="PKS_PP"/>
    <property type="match status" value="4"/>
</dbReference>
<evidence type="ECO:0000256" key="7">
    <source>
        <dbReference type="SAM" id="MobiDB-lite"/>
    </source>
</evidence>
<dbReference type="GO" id="GO:0031177">
    <property type="term" value="F:phosphopantetheine binding"/>
    <property type="evidence" value="ECO:0007669"/>
    <property type="project" value="InterPro"/>
</dbReference>
<comment type="cofactor">
    <cofactor evidence="1">
        <name>pantetheine 4'-phosphate</name>
        <dbReference type="ChEBI" id="CHEBI:47942"/>
    </cofactor>
</comment>
<evidence type="ECO:0000256" key="2">
    <source>
        <dbReference type="ARBA" id="ARBA00006432"/>
    </source>
</evidence>
<dbReference type="InterPro" id="IPR006162">
    <property type="entry name" value="Ppantetheine_attach_site"/>
</dbReference>
<keyword evidence="5" id="KW-0677">Repeat</keyword>
<accession>A0A1E3SYK5</accession>
<dbReference type="SUPFAM" id="SSF52777">
    <property type="entry name" value="CoA-dependent acyltransferases"/>
    <property type="match status" value="8"/>
</dbReference>
<dbReference type="SUPFAM" id="SSF53335">
    <property type="entry name" value="S-adenosyl-L-methionine-dependent methyltransferases"/>
    <property type="match status" value="1"/>
</dbReference>
<keyword evidence="6" id="KW-0045">Antibiotic biosynthesis</keyword>
<dbReference type="Gene3D" id="3.40.50.1820">
    <property type="entry name" value="alpha/beta hydrolase"/>
    <property type="match status" value="1"/>
</dbReference>
<dbReference type="Pfam" id="PF00668">
    <property type="entry name" value="Condensation"/>
    <property type="match status" value="4"/>
</dbReference>
<evidence type="ECO:0000256" key="4">
    <source>
        <dbReference type="ARBA" id="ARBA00022553"/>
    </source>
</evidence>
<organism evidence="9 10">
    <name type="scientific">Mycobacterium sherrisii</name>
    <dbReference type="NCBI Taxonomy" id="243061"/>
    <lineage>
        <taxon>Bacteria</taxon>
        <taxon>Bacillati</taxon>
        <taxon>Actinomycetota</taxon>
        <taxon>Actinomycetes</taxon>
        <taxon>Mycobacteriales</taxon>
        <taxon>Mycobacteriaceae</taxon>
        <taxon>Mycobacterium</taxon>
        <taxon>Mycobacterium simiae complex</taxon>
    </lineage>
</organism>
<dbReference type="InterPro" id="IPR042099">
    <property type="entry name" value="ANL_N_sf"/>
</dbReference>
<dbReference type="InterPro" id="IPR010060">
    <property type="entry name" value="NRPS_synth"/>
</dbReference>
<dbReference type="InterPro" id="IPR045851">
    <property type="entry name" value="AMP-bd_C_sf"/>
</dbReference>
<dbReference type="CDD" id="cd02440">
    <property type="entry name" value="AdoMet_MTases"/>
    <property type="match status" value="1"/>
</dbReference>
<dbReference type="GO" id="GO:0009403">
    <property type="term" value="P:toxin biosynthetic process"/>
    <property type="evidence" value="ECO:0007669"/>
    <property type="project" value="UniProtKB-ARBA"/>
</dbReference>
<dbReference type="FunFam" id="3.40.50.12780:FF:000012">
    <property type="entry name" value="Non-ribosomal peptide synthetase"/>
    <property type="match status" value="4"/>
</dbReference>
<feature type="domain" description="Carrier" evidence="8">
    <location>
        <begin position="4511"/>
        <end position="4586"/>
    </location>
</feature>
<feature type="domain" description="Carrier" evidence="8">
    <location>
        <begin position="509"/>
        <end position="584"/>
    </location>
</feature>
<dbReference type="PROSITE" id="PS00012">
    <property type="entry name" value="PHOSPHOPANTETHEINE"/>
    <property type="match status" value="4"/>
</dbReference>
<dbReference type="GO" id="GO:0017000">
    <property type="term" value="P:antibiotic biosynthetic process"/>
    <property type="evidence" value="ECO:0007669"/>
    <property type="project" value="UniProtKB-KW"/>
</dbReference>
<feature type="compositionally biased region" description="Basic residues" evidence="7">
    <location>
        <begin position="4790"/>
        <end position="4801"/>
    </location>
</feature>
<protein>
    <recommendedName>
        <fullName evidence="8">Carrier domain-containing protein</fullName>
    </recommendedName>
</protein>
<dbReference type="SUPFAM" id="SSF53474">
    <property type="entry name" value="alpha/beta-Hydrolases"/>
    <property type="match status" value="1"/>
</dbReference>